<dbReference type="PANTHER" id="PTHR22796:SF1">
    <property type="entry name" value="VWFA DOMAIN-CONTAINING PROTEIN"/>
    <property type="match status" value="1"/>
</dbReference>
<dbReference type="InterPro" id="IPR030383">
    <property type="entry name" value="G_VLIG_dom"/>
</dbReference>
<evidence type="ECO:0000256" key="2">
    <source>
        <dbReference type="ARBA" id="ARBA00023134"/>
    </source>
</evidence>
<keyword evidence="2" id="KW-0342">GTP-binding</keyword>
<evidence type="ECO:0000259" key="6">
    <source>
        <dbReference type="PROSITE" id="PS51717"/>
    </source>
</evidence>
<name>A0A815YSS1_9BILA</name>
<feature type="domain" description="VLIG-type G" evidence="6">
    <location>
        <begin position="557"/>
        <end position="607"/>
    </location>
</feature>
<protein>
    <submittedName>
        <fullName evidence="7">Uncharacterized protein</fullName>
    </submittedName>
</protein>
<dbReference type="InterPro" id="IPR027417">
    <property type="entry name" value="P-loop_NTPase"/>
</dbReference>
<dbReference type="Proteomes" id="UP000663834">
    <property type="component" value="Unassembled WGS sequence"/>
</dbReference>
<dbReference type="Pfam" id="PF25683">
    <property type="entry name" value="URGCP_GTPase"/>
    <property type="match status" value="1"/>
</dbReference>
<evidence type="ECO:0000259" key="5">
    <source>
        <dbReference type="PROSITE" id="PS51715"/>
    </source>
</evidence>
<dbReference type="PANTHER" id="PTHR22796">
    <property type="entry name" value="URG4-RELATED"/>
    <property type="match status" value="1"/>
</dbReference>
<reference evidence="7" key="1">
    <citation type="submission" date="2021-02" db="EMBL/GenBank/DDBJ databases">
        <authorList>
            <person name="Nowell W R."/>
        </authorList>
    </citation>
    <scope>NUCLEOTIDE SEQUENCE</scope>
</reference>
<proteinExistence type="inferred from homology"/>
<dbReference type="EMBL" id="CAJOBJ010048907">
    <property type="protein sequence ID" value="CAF4364199.1"/>
    <property type="molecule type" value="Genomic_DNA"/>
</dbReference>
<dbReference type="AlphaFoldDB" id="A0A815YSS1"/>
<feature type="region of interest" description="Disordered" evidence="4">
    <location>
        <begin position="1"/>
        <end position="28"/>
    </location>
</feature>
<dbReference type="InterPro" id="IPR030386">
    <property type="entry name" value="G_GB1_RHD3_dom"/>
</dbReference>
<dbReference type="GO" id="GO:0005525">
    <property type="term" value="F:GTP binding"/>
    <property type="evidence" value="ECO:0007669"/>
    <property type="project" value="UniProtKB-KW"/>
</dbReference>
<evidence type="ECO:0000256" key="4">
    <source>
        <dbReference type="SAM" id="MobiDB-lite"/>
    </source>
</evidence>
<dbReference type="Proteomes" id="UP000681720">
    <property type="component" value="Unassembled WGS sequence"/>
</dbReference>
<accession>A0A815YSS1</accession>
<dbReference type="EMBL" id="CAJNOW010010018">
    <property type="protein sequence ID" value="CAF1575170.1"/>
    <property type="molecule type" value="Genomic_DNA"/>
</dbReference>
<feature type="domain" description="GB1/RHD3-type G" evidence="5">
    <location>
        <begin position="557"/>
        <end position="607"/>
    </location>
</feature>
<dbReference type="Gene3D" id="3.40.50.300">
    <property type="entry name" value="P-loop containing nucleotide triphosphate hydrolases"/>
    <property type="match status" value="1"/>
</dbReference>
<evidence type="ECO:0000256" key="1">
    <source>
        <dbReference type="ARBA" id="ARBA00022741"/>
    </source>
</evidence>
<feature type="compositionally biased region" description="Polar residues" evidence="4">
    <location>
        <begin position="7"/>
        <end position="26"/>
    </location>
</feature>
<organism evidence="7 9">
    <name type="scientific">Rotaria magnacalcarata</name>
    <dbReference type="NCBI Taxonomy" id="392030"/>
    <lineage>
        <taxon>Eukaryota</taxon>
        <taxon>Metazoa</taxon>
        <taxon>Spiralia</taxon>
        <taxon>Gnathifera</taxon>
        <taxon>Rotifera</taxon>
        <taxon>Eurotatoria</taxon>
        <taxon>Bdelloidea</taxon>
        <taxon>Philodinida</taxon>
        <taxon>Philodinidae</taxon>
        <taxon>Rotaria</taxon>
    </lineage>
</organism>
<evidence type="ECO:0000313" key="8">
    <source>
        <dbReference type="EMBL" id="CAF4364199.1"/>
    </source>
</evidence>
<gene>
    <name evidence="8" type="ORF">GIL414_LOCUS28542</name>
    <name evidence="7" type="ORF">KQP761_LOCUS19574</name>
</gene>
<comment type="caution">
    <text evidence="7">The sequence shown here is derived from an EMBL/GenBank/DDBJ whole genome shotgun (WGS) entry which is preliminary data.</text>
</comment>
<dbReference type="PROSITE" id="PS51717">
    <property type="entry name" value="G_VLIG"/>
    <property type="match status" value="1"/>
</dbReference>
<evidence type="ECO:0000313" key="9">
    <source>
        <dbReference type="Proteomes" id="UP000663834"/>
    </source>
</evidence>
<keyword evidence="1" id="KW-0547">Nucleotide-binding</keyword>
<dbReference type="OrthoDB" id="1597724at2759"/>
<dbReference type="SUPFAM" id="SSF52540">
    <property type="entry name" value="P-loop containing nucleoside triphosphate hydrolases"/>
    <property type="match status" value="1"/>
</dbReference>
<sequence length="607" mass="69461">MEGPSAPQDTIPGSPQDTTPLSNAADTPSKFLGEQDAVRSCVNRDHLLTMKDLTEAGELMYTTDTLKTISEKLIADFNATEPKQFSKLMKDCLIPMMYLLKRELNLLDFTKFIKQGLMTNRSIPRSSQRMLVDILLKNSEHILARTLVKRLSKRNPLPFFQVSGDSQQLLPYVIHVWDYTKPTILSFGIGPCPGKSSLINSLFLSNFEQSVSSSYFQGTIDIDFGYSFVQARPINIADAHGSMSFDLLGKVNRLFDGFIIHVNTKFLFDNFDLVKQFLASLPNDVYRYLLIRDSTFDENETILGQLPVDDKLFLCQVIDKKADDSEKFVNLLLEKIYRSDTFLIQRRSENDLGSQFQTLFSPECLTKLNAEKQLVDSIKPTLIIGNQNHFPLYNIFAQMCKKRIELSELNFYGSQDKNTMFTTQAALGELEMKLRAHDSNQADCGKAFKTFFNLMNNDSRLINLNILASTLKQELDNVLMNGSHTGDWPYEHRLSMEVHWRNAIVCYDHMSSNEEKEKLVQYYHEMIATGQSFEIIDGDNFYCQSKFLETAMSKMHGKRVLVISVIGPESSGKSTLLNYMFGTSFDVRDGRCTRGKQYSLYYYYHNF</sequence>
<dbReference type="PROSITE" id="PS51715">
    <property type="entry name" value="G_GB1_RHD3"/>
    <property type="match status" value="1"/>
</dbReference>
<comment type="similarity">
    <text evidence="3">Belongs to the TRAFAC class dynamin-like GTPase superfamily. GB1/RHD3 GTPase family.</text>
</comment>
<evidence type="ECO:0000256" key="3">
    <source>
        <dbReference type="PROSITE-ProRule" id="PRU01052"/>
    </source>
</evidence>
<evidence type="ECO:0000313" key="7">
    <source>
        <dbReference type="EMBL" id="CAF1575170.1"/>
    </source>
</evidence>